<dbReference type="Gene3D" id="3.40.50.10490">
    <property type="entry name" value="Glucose-6-phosphate isomerase like protein, domain 1"/>
    <property type="match status" value="1"/>
</dbReference>
<dbReference type="InterPro" id="IPR019676">
    <property type="entry name" value="DUF2529"/>
</dbReference>
<name>A0A4R5VX52_9BACI</name>
<dbReference type="Pfam" id="PF10740">
    <property type="entry name" value="DUF2529"/>
    <property type="match status" value="1"/>
</dbReference>
<comment type="caution">
    <text evidence="3">The sequence shown here is derived from an EMBL/GenBank/DDBJ whole genome shotgun (WGS) entry which is preliminary data.</text>
</comment>
<dbReference type="EMBL" id="SMYO01000002">
    <property type="protein sequence ID" value="TDK63950.1"/>
    <property type="molecule type" value="Genomic_DNA"/>
</dbReference>
<dbReference type="Proteomes" id="UP001178888">
    <property type="component" value="Unassembled WGS sequence"/>
</dbReference>
<sequence>MLKMFTTQLTGLFKKIDEKEEFSFEDGARLLAQAPVGDGTIYLVGFREMKAVEFEALEGAEPLKSAQVLGNLTSVTDADRVLIFTRTSADEAAITLAGVLQEKGIPFVAVSSVGEEAGPLVELADVHIDLGMKKALLPDEFGGRYGYPSSMAGLFVYYGLKFTIDEILGEYEE</sequence>
<keyword evidence="5" id="KW-1185">Reference proteome</keyword>
<gene>
    <name evidence="3" type="ORF">E2K98_03535</name>
    <name evidence="2" type="ORF">RCG21_01790</name>
</gene>
<evidence type="ECO:0000313" key="5">
    <source>
        <dbReference type="Proteomes" id="UP001178888"/>
    </source>
</evidence>
<feature type="domain" description="DUF2529" evidence="1">
    <location>
        <begin position="1"/>
        <end position="168"/>
    </location>
</feature>
<evidence type="ECO:0000259" key="1">
    <source>
        <dbReference type="Pfam" id="PF10740"/>
    </source>
</evidence>
<dbReference type="RefSeq" id="WP_133332908.1">
    <property type="nucleotide sequence ID" value="NZ_JAVGVR010000001.1"/>
</dbReference>
<reference evidence="2" key="2">
    <citation type="submission" date="2023-08" db="EMBL/GenBank/DDBJ databases">
        <title>Nitrogen cycling bacteria in agricultural field soils.</title>
        <authorList>
            <person name="Jang J."/>
        </authorList>
    </citation>
    <scope>NUCLEOTIDE SEQUENCE</scope>
    <source>
        <strain evidence="2">PS3-36</strain>
    </source>
</reference>
<reference evidence="3 4" key="1">
    <citation type="submission" date="2019-03" db="EMBL/GenBank/DDBJ databases">
        <title>Bacillus niacini sp. nov. a Nicotinate-Metabolizing Mesophile Isolated from Soil.</title>
        <authorList>
            <person name="Zhang G."/>
        </authorList>
    </citation>
    <scope>NUCLEOTIDE SEQUENCE [LARGE SCALE GENOMIC DNA]</scope>
    <source>
        <strain evidence="3 4">WN066</strain>
    </source>
</reference>
<dbReference type="Proteomes" id="UP000295132">
    <property type="component" value="Unassembled WGS sequence"/>
</dbReference>
<organism evidence="3 4">
    <name type="scientific">Bacillus salipaludis</name>
    <dbReference type="NCBI Taxonomy" id="2547811"/>
    <lineage>
        <taxon>Bacteria</taxon>
        <taxon>Bacillati</taxon>
        <taxon>Bacillota</taxon>
        <taxon>Bacilli</taxon>
        <taxon>Bacillales</taxon>
        <taxon>Bacillaceae</taxon>
        <taxon>Bacillus</taxon>
    </lineage>
</organism>
<proteinExistence type="predicted"/>
<accession>A0A4R5VX52</accession>
<protein>
    <submittedName>
        <fullName evidence="2">DUF2529 domain-containing protein</fullName>
    </submittedName>
    <submittedName>
        <fullName evidence="3">DUF2529 family protein</fullName>
    </submittedName>
</protein>
<evidence type="ECO:0000313" key="3">
    <source>
        <dbReference type="EMBL" id="TDK63950.1"/>
    </source>
</evidence>
<dbReference type="EMBL" id="JAVGVR010000001">
    <property type="protein sequence ID" value="MDQ6595197.1"/>
    <property type="molecule type" value="Genomic_DNA"/>
</dbReference>
<evidence type="ECO:0000313" key="4">
    <source>
        <dbReference type="Proteomes" id="UP000295132"/>
    </source>
</evidence>
<evidence type="ECO:0000313" key="2">
    <source>
        <dbReference type="EMBL" id="MDQ6595197.1"/>
    </source>
</evidence>
<dbReference type="AlphaFoldDB" id="A0A4R5VX52"/>